<evidence type="ECO:0000313" key="3">
    <source>
        <dbReference type="EMBL" id="MBB5116880.1"/>
    </source>
</evidence>
<feature type="transmembrane region" description="Helical" evidence="1">
    <location>
        <begin position="33"/>
        <end position="66"/>
    </location>
</feature>
<dbReference type="EMBL" id="JACHJF010000001">
    <property type="protein sequence ID" value="MBB5116880.1"/>
    <property type="molecule type" value="Genomic_DNA"/>
</dbReference>
<keyword evidence="1" id="KW-0472">Membrane</keyword>
<dbReference type="Pfam" id="PF13828">
    <property type="entry name" value="DUF4190"/>
    <property type="match status" value="1"/>
</dbReference>
<feature type="domain" description="DUF4190" evidence="2">
    <location>
        <begin position="31"/>
        <end position="94"/>
    </location>
</feature>
<dbReference type="AlphaFoldDB" id="A0A7W8B4X8"/>
<proteinExistence type="predicted"/>
<feature type="transmembrane region" description="Helical" evidence="1">
    <location>
        <begin position="78"/>
        <end position="103"/>
    </location>
</feature>
<dbReference type="Proteomes" id="UP000528608">
    <property type="component" value="Unassembled WGS sequence"/>
</dbReference>
<keyword evidence="1" id="KW-1133">Transmembrane helix</keyword>
<gene>
    <name evidence="3" type="ORF">FHS36_000278</name>
</gene>
<evidence type="ECO:0000259" key="2">
    <source>
        <dbReference type="Pfam" id="PF13828"/>
    </source>
</evidence>
<comment type="caution">
    <text evidence="3">The sequence shown here is derived from an EMBL/GenBank/DDBJ whole genome shotgun (WGS) entry which is preliminary data.</text>
</comment>
<evidence type="ECO:0000256" key="1">
    <source>
        <dbReference type="SAM" id="Phobius"/>
    </source>
</evidence>
<accession>A0A7W8B4X8</accession>
<evidence type="ECO:0000313" key="4">
    <source>
        <dbReference type="Proteomes" id="UP000528608"/>
    </source>
</evidence>
<organism evidence="3 4">
    <name type="scientific">Streptomyces eurocidicus</name>
    <name type="common">Streptoverticillium eurocidicus</name>
    <dbReference type="NCBI Taxonomy" id="66423"/>
    <lineage>
        <taxon>Bacteria</taxon>
        <taxon>Bacillati</taxon>
        <taxon>Actinomycetota</taxon>
        <taxon>Actinomycetes</taxon>
        <taxon>Kitasatosporales</taxon>
        <taxon>Streptomycetaceae</taxon>
        <taxon>Streptomyces</taxon>
    </lineage>
</organism>
<name>A0A7W8B4X8_STREU</name>
<reference evidence="3 4" key="1">
    <citation type="submission" date="2020-08" db="EMBL/GenBank/DDBJ databases">
        <title>Genomic Encyclopedia of Type Strains, Phase III (KMG-III): the genomes of soil and plant-associated and newly described type strains.</title>
        <authorList>
            <person name="Whitman W."/>
        </authorList>
    </citation>
    <scope>NUCLEOTIDE SEQUENCE [LARGE SCALE GENOMIC DNA]</scope>
    <source>
        <strain evidence="3 4">CECT 3259</strain>
    </source>
</reference>
<sequence length="129" mass="13198">MAPDRTAPAEAVPAWTASYGTRPPVAGNGPAVAALALGVTGLCTSVLLVGGLLGALGLVLGVAALPKARRTGAGRGKALTGVVTSLLAIALSVLSAFLLAWYAQHTQECYRPDSLRQYEQCVRQQLTGK</sequence>
<keyword evidence="1" id="KW-0812">Transmembrane</keyword>
<dbReference type="RefSeq" id="WP_228773116.1">
    <property type="nucleotide sequence ID" value="NZ_JACHJF010000001.1"/>
</dbReference>
<dbReference type="InterPro" id="IPR025241">
    <property type="entry name" value="DUF4190"/>
</dbReference>
<protein>
    <recommendedName>
        <fullName evidence="2">DUF4190 domain-containing protein</fullName>
    </recommendedName>
</protein>